<dbReference type="Gene3D" id="1.10.510.10">
    <property type="entry name" value="Transferase(Phosphotransferase) domain 1"/>
    <property type="match status" value="1"/>
</dbReference>
<dbReference type="InterPro" id="IPR011009">
    <property type="entry name" value="Kinase-like_dom_sf"/>
</dbReference>
<dbReference type="PANTHER" id="PTHR46146:SF3">
    <property type="entry name" value="SERINE_THREONINE-PROTEIN KINASE-LIKE PROTEIN CCR3-RELATED"/>
    <property type="match status" value="1"/>
</dbReference>
<reference evidence="3 4" key="1">
    <citation type="submission" date="2019-12" db="EMBL/GenBank/DDBJ databases">
        <authorList>
            <person name="Scholz U."/>
            <person name="Mascher M."/>
            <person name="Fiebig A."/>
        </authorList>
    </citation>
    <scope>NUCLEOTIDE SEQUENCE</scope>
</reference>
<proteinExistence type="predicted"/>
<dbReference type="EMBL" id="LR743588">
    <property type="protein sequence ID" value="CAA2614988.1"/>
    <property type="molecule type" value="Genomic_DNA"/>
</dbReference>
<keyword evidence="4" id="KW-1185">Reference proteome</keyword>
<evidence type="ECO:0000256" key="2">
    <source>
        <dbReference type="SAM" id="SignalP"/>
    </source>
</evidence>
<keyword evidence="2" id="KW-0732">Signal</keyword>
<name>A0A7I8ID36_SPIIN</name>
<feature type="compositionally biased region" description="Polar residues" evidence="1">
    <location>
        <begin position="310"/>
        <end position="327"/>
    </location>
</feature>
<organism evidence="3">
    <name type="scientific">Spirodela intermedia</name>
    <name type="common">Intermediate duckweed</name>
    <dbReference type="NCBI Taxonomy" id="51605"/>
    <lineage>
        <taxon>Eukaryota</taxon>
        <taxon>Viridiplantae</taxon>
        <taxon>Streptophyta</taxon>
        <taxon>Embryophyta</taxon>
        <taxon>Tracheophyta</taxon>
        <taxon>Spermatophyta</taxon>
        <taxon>Magnoliopsida</taxon>
        <taxon>Liliopsida</taxon>
        <taxon>Araceae</taxon>
        <taxon>Lemnoideae</taxon>
        <taxon>Spirodela</taxon>
    </lineage>
</organism>
<evidence type="ECO:0000313" key="3">
    <source>
        <dbReference type="EMBL" id="CAA2614988.1"/>
    </source>
</evidence>
<feature type="region of interest" description="Disordered" evidence="1">
    <location>
        <begin position="280"/>
        <end position="335"/>
    </location>
</feature>
<evidence type="ECO:0000313" key="4">
    <source>
        <dbReference type="Proteomes" id="UP001189122"/>
    </source>
</evidence>
<feature type="region of interest" description="Disordered" evidence="1">
    <location>
        <begin position="352"/>
        <end position="375"/>
    </location>
</feature>
<dbReference type="AlphaFoldDB" id="A0A7I8ID36"/>
<feature type="region of interest" description="Disordered" evidence="1">
    <location>
        <begin position="98"/>
        <end position="118"/>
    </location>
</feature>
<feature type="compositionally biased region" description="Basic residues" evidence="1">
    <location>
        <begin position="261"/>
        <end position="274"/>
    </location>
</feature>
<evidence type="ECO:0000256" key="1">
    <source>
        <dbReference type="SAM" id="MobiDB-lite"/>
    </source>
</evidence>
<dbReference type="EMBL" id="CACRZD030000001">
    <property type="protein sequence ID" value="CAA6654761.1"/>
    <property type="molecule type" value="Genomic_DNA"/>
</dbReference>
<feature type="region of interest" description="Disordered" evidence="1">
    <location>
        <begin position="256"/>
        <end position="275"/>
    </location>
</feature>
<dbReference type="SUPFAM" id="SSF56112">
    <property type="entry name" value="Protein kinase-like (PK-like)"/>
    <property type="match status" value="1"/>
</dbReference>
<dbReference type="PANTHER" id="PTHR46146">
    <property type="entry name" value="SERINE/THREONINE-PROTEIN KINASE-LIKE PROTEIN CCR4"/>
    <property type="match status" value="1"/>
</dbReference>
<feature type="signal peptide" evidence="2">
    <location>
        <begin position="1"/>
        <end position="25"/>
    </location>
</feature>
<protein>
    <submittedName>
        <fullName evidence="3">Uncharacterized protein</fullName>
    </submittedName>
</protein>
<accession>A0A7I8ID36</accession>
<feature type="chain" id="PRO_5029725009" evidence="2">
    <location>
        <begin position="26"/>
        <end position="543"/>
    </location>
</feature>
<gene>
    <name evidence="3" type="ORF">SI7747_01001351</name>
</gene>
<sequence>MTTPVVAVATALLFLLLHRPPAAQAHGSVAPIAIVHGSGTVCGVLAGPSERGIVCARGSRTFQLLPTSPSPPSRRSRFPLRAEVRRAELLLLDSRRRGPQPETALPWTSSSGGPHRGEDHIAASVVGGGLRWWRGGRRFPDTVAGQFRILSSVMGSPARFTRTTAKSTAGPARAGLAEEQSGFANVNMSTLVAGDFHACGITSKAPAHHRFRSCRCGTCLPGICTKEGSCDFLRRSPEFPESLRWFWGHMPALRAAESPSHHRRAGGGSRRRSRWFWPSPSWGQWEPSPEPAPSPTAYGPEFAGRRESHNSFQPTITGAGNSPSDNSATTAPPAPAPLVYEFMENGALYDTSIPQRRQPPSSSSSSGGGAATPDTARGIEYLHNYAVPPIIHRTSNPQHPARRELDSQGVGFGLSLNGPTPTAATCQRRLRVGVVMLEVLTGKRAIFKEERRNPTSVVDYAVPRIAAGEVAAVLDPRVGLPAPLNEAEAVELLAYVAVHCVSLEGRERPTMTDIVANTRERLALCEESHGTSPAPANSVASYD</sequence>
<dbReference type="Proteomes" id="UP001189122">
    <property type="component" value="Unassembled WGS sequence"/>
</dbReference>